<proteinExistence type="inferred from homology"/>
<dbReference type="GO" id="GO:0009507">
    <property type="term" value="C:chloroplast"/>
    <property type="evidence" value="ECO:0007669"/>
    <property type="project" value="UniProtKB-SubCell"/>
</dbReference>
<evidence type="ECO:0000313" key="7">
    <source>
        <dbReference type="EMBL" id="QXU75193.1"/>
    </source>
</evidence>
<dbReference type="GO" id="GO:0003723">
    <property type="term" value="F:RNA binding"/>
    <property type="evidence" value="ECO:0007669"/>
    <property type="project" value="TreeGrafter"/>
</dbReference>
<dbReference type="AlphaFoldDB" id="A0A345U953"/>
<organism evidence="6">
    <name type="scientific">Gracilaria vermiculophylla</name>
    <dbReference type="NCBI Taxonomy" id="2608709"/>
    <lineage>
        <taxon>Eukaryota</taxon>
        <taxon>Rhodophyta</taxon>
        <taxon>Florideophyceae</taxon>
        <taxon>Rhodymeniophycidae</taxon>
        <taxon>Gracilariales</taxon>
        <taxon>Gracilariaceae</taxon>
        <taxon>Gracilaria</taxon>
    </lineage>
</organism>
<dbReference type="PROSITE" id="PS00360">
    <property type="entry name" value="RIBOSOMAL_S9"/>
    <property type="match status" value="1"/>
</dbReference>
<evidence type="ECO:0000256" key="5">
    <source>
        <dbReference type="RuleBase" id="RU003815"/>
    </source>
</evidence>
<dbReference type="EMBL" id="MN853882">
    <property type="protein sequence ID" value="QXU75193.1"/>
    <property type="molecule type" value="Genomic_DNA"/>
</dbReference>
<dbReference type="HAMAP" id="MF_00532_B">
    <property type="entry name" value="Ribosomal_uS9_B"/>
    <property type="match status" value="1"/>
</dbReference>
<evidence type="ECO:0000313" key="6">
    <source>
        <dbReference type="EMBL" id="AXI96989.1"/>
    </source>
</evidence>
<dbReference type="InterPro" id="IPR023035">
    <property type="entry name" value="Ribosomal_uS9_bac/plastid"/>
</dbReference>
<gene>
    <name evidence="4 6" type="primary">rps9</name>
</gene>
<reference evidence="7" key="2">
    <citation type="journal article" date="2020" name="Mitochondrial DNA Part B Resour">
        <title>Phylogenetic analysis of the complete chloroplast genome of Gracilaria vermiculophylla.</title>
        <authorList>
            <person name="Li Y."/>
            <person name="Han H."/>
            <person name="Ma X."/>
        </authorList>
    </citation>
    <scope>NUCLEOTIDE SEQUENCE</scope>
</reference>
<evidence type="ECO:0000256" key="1">
    <source>
        <dbReference type="ARBA" id="ARBA00005251"/>
    </source>
</evidence>
<dbReference type="NCBIfam" id="NF001099">
    <property type="entry name" value="PRK00132.1"/>
    <property type="match status" value="1"/>
</dbReference>
<comment type="subcellular location">
    <subcellularLocation>
        <location evidence="4">Plastid</location>
        <location evidence="4">Chloroplast</location>
    </subcellularLocation>
</comment>
<sequence>MTTLTKNSKIIYSGTGRRKTSIARVNLVPGSGKLIINGLPGESYLQFSPNYLRVAYSPLKILGLNEEYDMYVKTEGGGLTGQANAIRLGLARALCRMNPENRSTLKAEGFLTRDARIKERKKYGLRKARKAPQYSKR</sequence>
<keyword evidence="6" id="KW-0150">Chloroplast</keyword>
<comment type="similarity">
    <text evidence="1 4 5">Belongs to the universal ribosomal protein uS9 family.</text>
</comment>
<reference evidence="6" key="1">
    <citation type="submission" date="2018-05" db="EMBL/GenBank/DDBJ databases">
        <title>Organellar genomes of Gracilariaceae.</title>
        <authorList>
            <person name="Iha C."/>
            <person name="Oliveira M.C."/>
        </authorList>
    </citation>
    <scope>NUCLEOTIDE SEQUENCE</scope>
</reference>
<dbReference type="InterPro" id="IPR014721">
    <property type="entry name" value="Ribsml_uS5_D2-typ_fold_subgr"/>
</dbReference>
<evidence type="ECO:0000256" key="2">
    <source>
        <dbReference type="ARBA" id="ARBA00022980"/>
    </source>
</evidence>
<dbReference type="PANTHER" id="PTHR21569">
    <property type="entry name" value="RIBOSOMAL PROTEIN S9"/>
    <property type="match status" value="1"/>
</dbReference>
<dbReference type="InterPro" id="IPR020574">
    <property type="entry name" value="Ribosomal_uS9_CS"/>
</dbReference>
<keyword evidence="6" id="KW-0934">Plastid</keyword>
<evidence type="ECO:0000256" key="3">
    <source>
        <dbReference type="ARBA" id="ARBA00023274"/>
    </source>
</evidence>
<dbReference type="GO" id="GO:0015935">
    <property type="term" value="C:small ribosomal subunit"/>
    <property type="evidence" value="ECO:0007669"/>
    <property type="project" value="UniProtKB-ARBA"/>
</dbReference>
<dbReference type="Gene3D" id="3.30.230.10">
    <property type="match status" value="1"/>
</dbReference>
<dbReference type="Pfam" id="PF00380">
    <property type="entry name" value="Ribosomal_S9"/>
    <property type="match status" value="1"/>
</dbReference>
<dbReference type="InterPro" id="IPR020568">
    <property type="entry name" value="Ribosomal_Su5_D2-typ_SF"/>
</dbReference>
<dbReference type="PANTHER" id="PTHR21569:SF1">
    <property type="entry name" value="SMALL RIBOSOMAL SUBUNIT PROTEIN US9M"/>
    <property type="match status" value="1"/>
</dbReference>
<keyword evidence="3 4" id="KW-0687">Ribonucleoprotein</keyword>
<dbReference type="FunFam" id="3.30.230.10:FF:000001">
    <property type="entry name" value="30S ribosomal protein S9"/>
    <property type="match status" value="1"/>
</dbReference>
<name>A0A345U953_9FLOR</name>
<dbReference type="GO" id="GO:0006412">
    <property type="term" value="P:translation"/>
    <property type="evidence" value="ECO:0007669"/>
    <property type="project" value="UniProtKB-UniRule"/>
</dbReference>
<dbReference type="EMBL" id="MH396013">
    <property type="protein sequence ID" value="AXI96989.1"/>
    <property type="molecule type" value="Genomic_DNA"/>
</dbReference>
<accession>A0A345U953</accession>
<dbReference type="SUPFAM" id="SSF54211">
    <property type="entry name" value="Ribosomal protein S5 domain 2-like"/>
    <property type="match status" value="1"/>
</dbReference>
<dbReference type="GeneID" id="37620618"/>
<dbReference type="RefSeq" id="YP_009509339.1">
    <property type="nucleotide sequence ID" value="NC_039092.1"/>
</dbReference>
<dbReference type="InterPro" id="IPR000754">
    <property type="entry name" value="Ribosomal_uS9"/>
</dbReference>
<keyword evidence="2 4" id="KW-0689">Ribosomal protein</keyword>
<dbReference type="GO" id="GO:0003735">
    <property type="term" value="F:structural constituent of ribosome"/>
    <property type="evidence" value="ECO:0007669"/>
    <property type="project" value="InterPro"/>
</dbReference>
<geneLocation type="chloroplast" evidence="6"/>
<evidence type="ECO:0000256" key="4">
    <source>
        <dbReference type="HAMAP-Rule" id="MF_00532"/>
    </source>
</evidence>
<protein>
    <recommendedName>
        <fullName evidence="4">Small ribosomal subunit protein uS9c</fullName>
    </recommendedName>
</protein>